<dbReference type="RefSeq" id="WP_158266987.1">
    <property type="nucleotide sequence ID" value="NZ_PYAW01000002.1"/>
</dbReference>
<dbReference type="InterPro" id="IPR039426">
    <property type="entry name" value="TonB-dep_rcpt-like"/>
</dbReference>
<dbReference type="NCBIfam" id="TIGR04057">
    <property type="entry name" value="SusC_RagA_signa"/>
    <property type="match status" value="1"/>
</dbReference>
<dbReference type="Proteomes" id="UP000240971">
    <property type="component" value="Unassembled WGS sequence"/>
</dbReference>
<dbReference type="Pfam" id="PF07715">
    <property type="entry name" value="Plug"/>
    <property type="match status" value="1"/>
</dbReference>
<dbReference type="EMBL" id="PYAW01000002">
    <property type="protein sequence ID" value="PSL47955.1"/>
    <property type="molecule type" value="Genomic_DNA"/>
</dbReference>
<keyword evidence="4 7" id="KW-0812">Transmembrane</keyword>
<dbReference type="NCBIfam" id="TIGR04056">
    <property type="entry name" value="OMP_RagA_SusC"/>
    <property type="match status" value="1"/>
</dbReference>
<dbReference type="Gene3D" id="2.40.170.20">
    <property type="entry name" value="TonB-dependent receptor, beta-barrel domain"/>
    <property type="match status" value="1"/>
</dbReference>
<evidence type="ECO:0000256" key="1">
    <source>
        <dbReference type="ARBA" id="ARBA00004571"/>
    </source>
</evidence>
<dbReference type="InterPro" id="IPR036942">
    <property type="entry name" value="Beta-barrel_TonB_sf"/>
</dbReference>
<protein>
    <submittedName>
        <fullName evidence="10">TonB-linked SusC/RagA family outer membrane protein</fullName>
    </submittedName>
</protein>
<evidence type="ECO:0000313" key="11">
    <source>
        <dbReference type="Proteomes" id="UP000240971"/>
    </source>
</evidence>
<keyword evidence="5 7" id="KW-0472">Membrane</keyword>
<comment type="subcellular location">
    <subcellularLocation>
        <location evidence="1 7">Cell outer membrane</location>
        <topology evidence="1 7">Multi-pass membrane protein</topology>
    </subcellularLocation>
</comment>
<feature type="domain" description="TonB-dependent receptor plug" evidence="9">
    <location>
        <begin position="211"/>
        <end position="317"/>
    </location>
</feature>
<proteinExistence type="inferred from homology"/>
<dbReference type="FunFam" id="2.170.130.10:FF:000008">
    <property type="entry name" value="SusC/RagA family TonB-linked outer membrane protein"/>
    <property type="match status" value="1"/>
</dbReference>
<dbReference type="SUPFAM" id="SSF49464">
    <property type="entry name" value="Carboxypeptidase regulatory domain-like"/>
    <property type="match status" value="1"/>
</dbReference>
<accession>A0A2P8HP26</accession>
<evidence type="ECO:0000259" key="9">
    <source>
        <dbReference type="Pfam" id="PF07715"/>
    </source>
</evidence>
<evidence type="ECO:0000256" key="8">
    <source>
        <dbReference type="SAM" id="SignalP"/>
    </source>
</evidence>
<dbReference type="PROSITE" id="PS52016">
    <property type="entry name" value="TONB_DEPENDENT_REC_3"/>
    <property type="match status" value="1"/>
</dbReference>
<gene>
    <name evidence="10" type="ORF">CLV51_102815</name>
</gene>
<dbReference type="OrthoDB" id="9768177at2"/>
<dbReference type="InterPro" id="IPR008969">
    <property type="entry name" value="CarboxyPept-like_regulatory"/>
</dbReference>
<evidence type="ECO:0000313" key="10">
    <source>
        <dbReference type="EMBL" id="PSL47955.1"/>
    </source>
</evidence>
<keyword evidence="6 7" id="KW-0998">Cell outer membrane</keyword>
<dbReference type="InterPro" id="IPR037066">
    <property type="entry name" value="Plug_dom_sf"/>
</dbReference>
<dbReference type="SUPFAM" id="SSF56935">
    <property type="entry name" value="Porins"/>
    <property type="match status" value="1"/>
</dbReference>
<dbReference type="Pfam" id="PF13715">
    <property type="entry name" value="CarbopepD_reg_2"/>
    <property type="match status" value="1"/>
</dbReference>
<keyword evidence="11" id="KW-1185">Reference proteome</keyword>
<comment type="caution">
    <text evidence="10">The sequence shown here is derived from an EMBL/GenBank/DDBJ whole genome shotgun (WGS) entry which is preliminary data.</text>
</comment>
<dbReference type="InterPro" id="IPR023996">
    <property type="entry name" value="TonB-dep_OMP_SusC/RagA"/>
</dbReference>
<evidence type="ECO:0000256" key="4">
    <source>
        <dbReference type="ARBA" id="ARBA00022692"/>
    </source>
</evidence>
<evidence type="ECO:0000256" key="7">
    <source>
        <dbReference type="PROSITE-ProRule" id="PRU01360"/>
    </source>
</evidence>
<name>A0A2P8HP26_CHINA</name>
<dbReference type="InterPro" id="IPR023997">
    <property type="entry name" value="TonB-dep_OMP_SusC/RagA_CS"/>
</dbReference>
<dbReference type="GO" id="GO:0009279">
    <property type="term" value="C:cell outer membrane"/>
    <property type="evidence" value="ECO:0007669"/>
    <property type="project" value="UniProtKB-SubCell"/>
</dbReference>
<sequence>MRITAIQIILATIFSLSTYANKARSQSVLEKPISISADQTSVRKLLSQIRNQIGVKFTYSSDIVDVNRKVSCKLESKKLKEFFDNVLKPLGIDFKVIDNEQILLYLSPSDHLSDNGINNVTVTGRVMSDGNEPMPGVSVRIKGSNVGTTTDVDGKFTLTVPDKHAVLVVSFIGFQQQEIAINDQVFIPIKLVTENSKLNEVVVVGYGTQRKKDITGAVSVVRADAFDSRPIVSAAAGLQGQAAGVNVSAPSGKPGSGLSISIRGNTSLNAKNDPLFVVDGVIVENIDFLNPSDIESFSVLKDASSAAIYGASGANGVVLVTTKKGIAGKSKIFVNTYTGTSSFAKKVGVLNTTDYKVLMTEMGYTDPNNNNTDWQKETFKTGREQNVQVGVSGGTESGHYYISGGYQKQKGVVAPADYDRYSVRANLDNKVKNWLTVGANLAFTRAVFVDVPDNMGVAKGGTILSALTSPPTLGIYNPDGTYTNNVNQQSWQNPIAYAFAPDQKSVDNRFLGNVNADFTILPELHFRSNLGVESQGNRYDYFLDPYSTDFGRSKKGYGKSQSKERFVWLWENTLNYTKQIGKHNITALIGHTMQESDYNYTNDVARGYSDGAVGTLNASSIRETQETTKSQWSKRSYLSRVNYGYADKYLLTANLRYDGSSRFPSNSRYGWFPSVAGAWRISNESFFNQNVFSDLKLRAGWGKTGNDGIGDYDYYATFSPNGTGGFNFNNLPKDRLTWETTTQTNIGVDAALLKGRITVTADAYLKKTSNMLVFVQTPPSSGFGEQRYNVGNIENKGVELGITALAIDKELKWNINGNISFNRNEVTSLGAFSKNLSYGDVYERGKAIRVEPGKPLGSFYGYKSEGVDPATGNIKYADLDGSKTLSDGDRTWIGNAQPDFIYGLTNTFSYKNFELSFFVQGVHGNDIFNASRIELEGLYDSKNQSTAVLRRWKNAGDVTDIPKATKGNTDNSLVSSRFVENGAYVRMKSATLSYKFTGAIVKKAGFSRLNLYVTGQNLFTITKYSGIDPEVSQNSPNGPGMGIDYGTYPQARAFIFGLNAEF</sequence>
<feature type="chain" id="PRO_5015167598" evidence="8">
    <location>
        <begin position="23"/>
        <end position="1062"/>
    </location>
</feature>
<dbReference type="InterPro" id="IPR012910">
    <property type="entry name" value="Plug_dom"/>
</dbReference>
<evidence type="ECO:0000256" key="5">
    <source>
        <dbReference type="ARBA" id="ARBA00023136"/>
    </source>
</evidence>
<feature type="signal peptide" evidence="8">
    <location>
        <begin position="1"/>
        <end position="22"/>
    </location>
</feature>
<dbReference type="Gene3D" id="2.170.130.10">
    <property type="entry name" value="TonB-dependent receptor, plug domain"/>
    <property type="match status" value="1"/>
</dbReference>
<dbReference type="AlphaFoldDB" id="A0A2P8HP26"/>
<comment type="similarity">
    <text evidence="7">Belongs to the TonB-dependent receptor family.</text>
</comment>
<keyword evidence="3 7" id="KW-1134">Transmembrane beta strand</keyword>
<evidence type="ECO:0000256" key="3">
    <source>
        <dbReference type="ARBA" id="ARBA00022452"/>
    </source>
</evidence>
<evidence type="ECO:0000256" key="6">
    <source>
        <dbReference type="ARBA" id="ARBA00023237"/>
    </source>
</evidence>
<reference evidence="10 11" key="1">
    <citation type="submission" date="2018-03" db="EMBL/GenBank/DDBJ databases">
        <title>Genomic Encyclopedia of Archaeal and Bacterial Type Strains, Phase II (KMG-II): from individual species to whole genera.</title>
        <authorList>
            <person name="Goeker M."/>
        </authorList>
    </citation>
    <scope>NUCLEOTIDE SEQUENCE [LARGE SCALE GENOMIC DNA]</scope>
    <source>
        <strain evidence="10 11">DSM 24859</strain>
    </source>
</reference>
<dbReference type="Gene3D" id="2.60.40.1120">
    <property type="entry name" value="Carboxypeptidase-like, regulatory domain"/>
    <property type="match status" value="1"/>
</dbReference>
<organism evidence="10 11">
    <name type="scientific">Chitinophaga niastensis</name>
    <dbReference type="NCBI Taxonomy" id="536980"/>
    <lineage>
        <taxon>Bacteria</taxon>
        <taxon>Pseudomonadati</taxon>
        <taxon>Bacteroidota</taxon>
        <taxon>Chitinophagia</taxon>
        <taxon>Chitinophagales</taxon>
        <taxon>Chitinophagaceae</taxon>
        <taxon>Chitinophaga</taxon>
    </lineage>
</organism>
<evidence type="ECO:0000256" key="2">
    <source>
        <dbReference type="ARBA" id="ARBA00022448"/>
    </source>
</evidence>
<keyword evidence="2 7" id="KW-0813">Transport</keyword>
<keyword evidence="8" id="KW-0732">Signal</keyword>